<feature type="compositionally biased region" description="Low complexity" evidence="1">
    <location>
        <begin position="22"/>
        <end position="38"/>
    </location>
</feature>
<name>A0A939NLI4_SERMA</name>
<dbReference type="EMBL" id="JAGETR010000022">
    <property type="protein sequence ID" value="MBO2006635.1"/>
    <property type="molecule type" value="Genomic_DNA"/>
</dbReference>
<feature type="region of interest" description="Disordered" evidence="1">
    <location>
        <begin position="22"/>
        <end position="62"/>
    </location>
</feature>
<organism evidence="2">
    <name type="scientific">Serratia marcescens</name>
    <dbReference type="NCBI Taxonomy" id="615"/>
    <lineage>
        <taxon>Bacteria</taxon>
        <taxon>Pseudomonadati</taxon>
        <taxon>Pseudomonadota</taxon>
        <taxon>Gammaproteobacteria</taxon>
        <taxon>Enterobacterales</taxon>
        <taxon>Yersiniaceae</taxon>
        <taxon>Serratia</taxon>
    </lineage>
</organism>
<gene>
    <name evidence="2" type="ORF">J4732_04030</name>
</gene>
<dbReference type="AlphaFoldDB" id="A0A939NLI4"/>
<sequence>MAQVEIAGRQFRLLQKQTGIAGLTRRGAGNTRGARGTASPAGQKPPQYARCSWESPDTIEPA</sequence>
<comment type="caution">
    <text evidence="2">The sequence shown here is derived from an EMBL/GenBank/DDBJ whole genome shotgun (WGS) entry which is preliminary data.</text>
</comment>
<evidence type="ECO:0000256" key="1">
    <source>
        <dbReference type="SAM" id="MobiDB-lite"/>
    </source>
</evidence>
<accession>A0A939NLI4</accession>
<proteinExistence type="predicted"/>
<protein>
    <submittedName>
        <fullName evidence="2">Uncharacterized protein</fullName>
    </submittedName>
</protein>
<evidence type="ECO:0000313" key="2">
    <source>
        <dbReference type="EMBL" id="MBO2006635.1"/>
    </source>
</evidence>
<reference evidence="2" key="1">
    <citation type="submission" date="2021-03" db="EMBL/GenBank/DDBJ databases">
        <title>Molecular epidemiology and mechanisms of colistin and carbapenem resistance in Enterobacteriaceae from clinical isolates, the environment and porcine samples in Pretoria, South Africa.</title>
        <authorList>
            <person name="Bogoshi D."/>
            <person name="Mbelle N.M."/>
            <person name="Naidoo V."/>
            <person name="Osei Sekyere J."/>
        </authorList>
    </citation>
    <scope>NUCLEOTIDE SEQUENCE</scope>
    <source>
        <strain evidence="2">C080</strain>
    </source>
</reference>